<proteinExistence type="predicted"/>
<dbReference type="Proteomes" id="UP000294901">
    <property type="component" value="Unassembled WGS sequence"/>
</dbReference>
<dbReference type="InterPro" id="IPR002645">
    <property type="entry name" value="STAS_dom"/>
</dbReference>
<accession>A0A4R6JCN8</accession>
<dbReference type="Pfam" id="PF13466">
    <property type="entry name" value="STAS_2"/>
    <property type="match status" value="1"/>
</dbReference>
<evidence type="ECO:0000259" key="1">
    <source>
        <dbReference type="PROSITE" id="PS50801"/>
    </source>
</evidence>
<dbReference type="CDD" id="cd07043">
    <property type="entry name" value="STAS_anti-anti-sigma_factors"/>
    <property type="match status" value="1"/>
</dbReference>
<evidence type="ECO:0000313" key="2">
    <source>
        <dbReference type="EMBL" id="TDO32305.1"/>
    </source>
</evidence>
<reference evidence="2 3" key="1">
    <citation type="submission" date="2019-03" db="EMBL/GenBank/DDBJ databases">
        <title>Sequencing the genomes of 1000 actinobacteria strains.</title>
        <authorList>
            <person name="Klenk H.-P."/>
        </authorList>
    </citation>
    <scope>NUCLEOTIDE SEQUENCE [LARGE SCALE GENOMIC DNA]</scope>
    <source>
        <strain evidence="2 3">DSM 43805</strain>
    </source>
</reference>
<evidence type="ECO:0000313" key="3">
    <source>
        <dbReference type="Proteomes" id="UP000294901"/>
    </source>
</evidence>
<dbReference type="InterPro" id="IPR058548">
    <property type="entry name" value="MlaB-like_STAS"/>
</dbReference>
<dbReference type="Gene3D" id="3.30.750.24">
    <property type="entry name" value="STAS domain"/>
    <property type="match status" value="1"/>
</dbReference>
<dbReference type="InterPro" id="IPR025847">
    <property type="entry name" value="MEDS_domain"/>
</dbReference>
<protein>
    <submittedName>
        <fullName evidence="2">Anti-anti-sigma factor</fullName>
    </submittedName>
</protein>
<dbReference type="AlphaFoldDB" id="A0A4R6JCN8"/>
<dbReference type="InterPro" id="IPR036513">
    <property type="entry name" value="STAS_dom_sf"/>
</dbReference>
<dbReference type="PROSITE" id="PS50801">
    <property type="entry name" value="STAS"/>
    <property type="match status" value="1"/>
</dbReference>
<dbReference type="SUPFAM" id="SSF52091">
    <property type="entry name" value="SpoIIaa-like"/>
    <property type="match status" value="1"/>
</dbReference>
<sequence length="288" mass="31103">MALLDRIELGDHVCWTVEDDDVRRDEIAGVLHAGLLSGHKVIYSGNDPDTVLAAVERRGVVLRAVLASGQLQAVTAEAGYLAGGSFDPEGLIGQLRAEKERSRAEGYRGLRVIGDMSWARRRVPDAERLEWYETRCNAVFADGYVMGICAYDKGLFDPVLLRRLALAHPGAAGPLLPFDPESSLRIRRTEQPYGLWISGEADLSNRHALQAMVEDALLRRGGEPVVTIDLTALRFADTAAARVLLQAAAGAGRMHVVGCSPALVRLLFFHGAGLIPGLVVTPGYLNDG</sequence>
<organism evidence="2 3">
    <name type="scientific">Paractinoplanes brasiliensis</name>
    <dbReference type="NCBI Taxonomy" id="52695"/>
    <lineage>
        <taxon>Bacteria</taxon>
        <taxon>Bacillati</taxon>
        <taxon>Actinomycetota</taxon>
        <taxon>Actinomycetes</taxon>
        <taxon>Micromonosporales</taxon>
        <taxon>Micromonosporaceae</taxon>
        <taxon>Paractinoplanes</taxon>
    </lineage>
</organism>
<keyword evidence="3" id="KW-1185">Reference proteome</keyword>
<dbReference type="RefSeq" id="WP_166661419.1">
    <property type="nucleotide sequence ID" value="NZ_BOMD01000037.1"/>
</dbReference>
<feature type="domain" description="STAS" evidence="1">
    <location>
        <begin position="197"/>
        <end position="267"/>
    </location>
</feature>
<gene>
    <name evidence="2" type="ORF">C8E87_7762</name>
</gene>
<comment type="caution">
    <text evidence="2">The sequence shown here is derived from an EMBL/GenBank/DDBJ whole genome shotgun (WGS) entry which is preliminary data.</text>
</comment>
<dbReference type="Pfam" id="PF14417">
    <property type="entry name" value="MEDS"/>
    <property type="match status" value="1"/>
</dbReference>
<name>A0A4R6JCN8_9ACTN</name>
<dbReference type="EMBL" id="SNWR01000002">
    <property type="protein sequence ID" value="TDO32305.1"/>
    <property type="molecule type" value="Genomic_DNA"/>
</dbReference>